<evidence type="ECO:0000313" key="6">
    <source>
        <dbReference type="EMBL" id="ODN42193.1"/>
    </source>
</evidence>
<feature type="transmembrane region" description="Helical" evidence="5">
    <location>
        <begin position="102"/>
        <end position="123"/>
    </location>
</feature>
<evidence type="ECO:0000256" key="1">
    <source>
        <dbReference type="ARBA" id="ARBA00004141"/>
    </source>
</evidence>
<feature type="transmembrane region" description="Helical" evidence="5">
    <location>
        <begin position="6"/>
        <end position="23"/>
    </location>
</feature>
<accession>A0ABX3A088</accession>
<evidence type="ECO:0000256" key="3">
    <source>
        <dbReference type="ARBA" id="ARBA00022989"/>
    </source>
</evidence>
<keyword evidence="4 5" id="KW-0472">Membrane</keyword>
<dbReference type="RefSeq" id="WP_069311991.1">
    <property type="nucleotide sequence ID" value="NZ_MDTU01000001.1"/>
</dbReference>
<name>A0ABX3A088_9GAMM</name>
<reference evidence="6 7" key="1">
    <citation type="submission" date="2016-08" db="EMBL/GenBank/DDBJ databases">
        <title>Draft genome sequence of Candidatus Piscirickettsia litoralis, from seawater.</title>
        <authorList>
            <person name="Wan X."/>
            <person name="Lee A.J."/>
            <person name="Hou S."/>
            <person name="Donachie S.P."/>
        </authorList>
    </citation>
    <scope>NUCLEOTIDE SEQUENCE [LARGE SCALE GENOMIC DNA]</scope>
    <source>
        <strain evidence="6 7">Y2</strain>
    </source>
</reference>
<evidence type="ECO:0000256" key="2">
    <source>
        <dbReference type="ARBA" id="ARBA00022692"/>
    </source>
</evidence>
<dbReference type="PANTHER" id="PTHR36926:SF1">
    <property type="entry name" value="COLICIN V PRODUCTION PROTEIN"/>
    <property type="match status" value="1"/>
</dbReference>
<keyword evidence="2 5" id="KW-0812">Transmembrane</keyword>
<feature type="transmembrane region" description="Helical" evidence="5">
    <location>
        <begin position="30"/>
        <end position="54"/>
    </location>
</feature>
<protein>
    <submittedName>
        <fullName evidence="6">Colicin V production family protein</fullName>
    </submittedName>
</protein>
<dbReference type="Pfam" id="PF02674">
    <property type="entry name" value="Colicin_V"/>
    <property type="match status" value="1"/>
</dbReference>
<comment type="subcellular location">
    <subcellularLocation>
        <location evidence="1">Membrane</location>
        <topology evidence="1">Multi-pass membrane protein</topology>
    </subcellularLocation>
</comment>
<dbReference type="InterPro" id="IPR052719">
    <property type="entry name" value="CvpA-like"/>
</dbReference>
<gene>
    <name evidence="6" type="ORF">BGC07_03640</name>
</gene>
<dbReference type="PANTHER" id="PTHR36926">
    <property type="entry name" value="COLICIN V PRODUCTION PROTEIN"/>
    <property type="match status" value="1"/>
</dbReference>
<proteinExistence type="predicted"/>
<keyword evidence="7" id="KW-1185">Reference proteome</keyword>
<feature type="transmembrane region" description="Helical" evidence="5">
    <location>
        <begin position="66"/>
        <end position="90"/>
    </location>
</feature>
<sequence length="171" mass="18877">MLLNWVDIVLLIIVGISAVLSLARGFVRELLSLLVWAGAFFAAMRCAPQFVNYFHSFSNSPSVQYALSYICVFLVVLLCGMLIAALLVRIVQKSELDLTDRLLGLVFGAARGLVLVMLVTLAVNATGLAKQSVWKQAYFVPYLTHAVQWTKQHIPKELLSLPNKNAADVKN</sequence>
<organism evidence="6 7">
    <name type="scientific">Piscirickettsia litoralis</name>
    <dbReference type="NCBI Taxonomy" id="1891921"/>
    <lineage>
        <taxon>Bacteria</taxon>
        <taxon>Pseudomonadati</taxon>
        <taxon>Pseudomonadota</taxon>
        <taxon>Gammaproteobacteria</taxon>
        <taxon>Thiotrichales</taxon>
        <taxon>Piscirickettsiaceae</taxon>
        <taxon>Piscirickettsia</taxon>
    </lineage>
</organism>
<dbReference type="InterPro" id="IPR003825">
    <property type="entry name" value="Colicin-V_CvpA"/>
</dbReference>
<evidence type="ECO:0000313" key="7">
    <source>
        <dbReference type="Proteomes" id="UP000094329"/>
    </source>
</evidence>
<comment type="caution">
    <text evidence="6">The sequence shown here is derived from an EMBL/GenBank/DDBJ whole genome shotgun (WGS) entry which is preliminary data.</text>
</comment>
<dbReference type="Proteomes" id="UP000094329">
    <property type="component" value="Unassembled WGS sequence"/>
</dbReference>
<dbReference type="EMBL" id="MDTU01000001">
    <property type="protein sequence ID" value="ODN42193.1"/>
    <property type="molecule type" value="Genomic_DNA"/>
</dbReference>
<evidence type="ECO:0000256" key="5">
    <source>
        <dbReference type="SAM" id="Phobius"/>
    </source>
</evidence>
<keyword evidence="3 5" id="KW-1133">Transmembrane helix</keyword>
<evidence type="ECO:0000256" key="4">
    <source>
        <dbReference type="ARBA" id="ARBA00023136"/>
    </source>
</evidence>